<protein>
    <submittedName>
        <fullName evidence="7">Saccharopine dehydrogenase</fullName>
    </submittedName>
</protein>
<evidence type="ECO:0000256" key="5">
    <source>
        <dbReference type="SAM" id="Phobius"/>
    </source>
</evidence>
<dbReference type="GO" id="GO:0005811">
    <property type="term" value="C:lipid droplet"/>
    <property type="evidence" value="ECO:0007669"/>
    <property type="project" value="TreeGrafter"/>
</dbReference>
<dbReference type="InterPro" id="IPR036291">
    <property type="entry name" value="NAD(P)-bd_dom_sf"/>
</dbReference>
<organism evidence="7">
    <name type="scientific">Prunus dulcis</name>
    <name type="common">Almond</name>
    <name type="synonym">Amygdalus dulcis</name>
    <dbReference type="NCBI Taxonomy" id="3755"/>
    <lineage>
        <taxon>Eukaryota</taxon>
        <taxon>Viridiplantae</taxon>
        <taxon>Streptophyta</taxon>
        <taxon>Embryophyta</taxon>
        <taxon>Tracheophyta</taxon>
        <taxon>Spermatophyta</taxon>
        <taxon>Magnoliopsida</taxon>
        <taxon>eudicotyledons</taxon>
        <taxon>Gunneridae</taxon>
        <taxon>Pentapetalae</taxon>
        <taxon>rosids</taxon>
        <taxon>fabids</taxon>
        <taxon>Rosales</taxon>
        <taxon>Rosaceae</taxon>
        <taxon>Amygdaloideae</taxon>
        <taxon>Amygdaleae</taxon>
        <taxon>Prunus</taxon>
    </lineage>
</organism>
<feature type="domain" description="Saccharopine dehydrogenase NADP binding" evidence="6">
    <location>
        <begin position="639"/>
        <end position="771"/>
    </location>
</feature>
<dbReference type="InterPro" id="IPR005097">
    <property type="entry name" value="Sacchrp_dh_NADP-bd"/>
</dbReference>
<feature type="repeat" description="PPR" evidence="3">
    <location>
        <begin position="453"/>
        <end position="483"/>
    </location>
</feature>
<evidence type="ECO:0000256" key="3">
    <source>
        <dbReference type="PROSITE-ProRule" id="PRU00708"/>
    </source>
</evidence>
<dbReference type="FunFam" id="1.25.40.10:FF:000090">
    <property type="entry name" value="Pentatricopeptide repeat-containing protein, chloroplastic"/>
    <property type="match status" value="1"/>
</dbReference>
<dbReference type="PANTHER" id="PTHR12286:SF5">
    <property type="entry name" value="SACCHAROPINE DEHYDROGENASE-LIKE OXIDOREDUCTASE"/>
    <property type="match status" value="1"/>
</dbReference>
<evidence type="ECO:0000256" key="1">
    <source>
        <dbReference type="ARBA" id="ARBA00022737"/>
    </source>
</evidence>
<keyword evidence="5" id="KW-0812">Transmembrane</keyword>
<evidence type="ECO:0000259" key="6">
    <source>
        <dbReference type="Pfam" id="PF03435"/>
    </source>
</evidence>
<dbReference type="AlphaFoldDB" id="A0A4Y1R7W8"/>
<dbReference type="PANTHER" id="PTHR12286">
    <property type="entry name" value="SACCHAROPINE DEHYDROGENASE-LIKE OXIDOREDUCTASE"/>
    <property type="match status" value="1"/>
</dbReference>
<dbReference type="InterPro" id="IPR046848">
    <property type="entry name" value="E_motif"/>
</dbReference>
<dbReference type="GO" id="GO:0009247">
    <property type="term" value="P:glycolipid biosynthetic process"/>
    <property type="evidence" value="ECO:0007669"/>
    <property type="project" value="TreeGrafter"/>
</dbReference>
<dbReference type="Pfam" id="PF13041">
    <property type="entry name" value="PPR_2"/>
    <property type="match status" value="2"/>
</dbReference>
<dbReference type="FunFam" id="1.25.40.10:FF:000073">
    <property type="entry name" value="Pentatricopeptide repeat-containing protein chloroplastic"/>
    <property type="match status" value="1"/>
</dbReference>
<evidence type="ECO:0000256" key="2">
    <source>
        <dbReference type="ARBA" id="ARBA00038048"/>
    </source>
</evidence>
<dbReference type="GO" id="GO:0005739">
    <property type="term" value="C:mitochondrion"/>
    <property type="evidence" value="ECO:0007669"/>
    <property type="project" value="TreeGrafter"/>
</dbReference>
<keyword evidence="5" id="KW-1133">Transmembrane helix</keyword>
<keyword evidence="5" id="KW-0472">Membrane</keyword>
<dbReference type="InterPro" id="IPR051276">
    <property type="entry name" value="Saccharopine_DH-like_oxidrdct"/>
</dbReference>
<dbReference type="GO" id="GO:0005886">
    <property type="term" value="C:plasma membrane"/>
    <property type="evidence" value="ECO:0007669"/>
    <property type="project" value="TreeGrafter"/>
</dbReference>
<dbReference type="InterPro" id="IPR002885">
    <property type="entry name" value="PPR_rpt"/>
</dbReference>
<sequence length="1078" mass="119328">MNDAFSLRKLHARIFAHGLGNHIFLGSKLLNCYAKSRHFEEVIRRYINLKQWNIGLDSAAITFSVKSCIELGNLEFGQGIHGDALKSGLNANGFVGSSLMGCIVNVGVLTMRLNGDQRAYEAFRFAHMQRQGLHPNRVTLVSLLQAASQLETLKEGCSVHGYAVRRGIAGKEYPWLHIRVGVQLDLVASTALVDLYSKSNKLIQARYLFEKMEEKDAISYDVMMAGYLYNYFASEAMDTFLEMVGEGIKPNLGSMLSVLSATSELKDIRKGKCIHGHVLRLGFDSNAEITNQIIYMYAKCGCIGNARQIFNKLRYRDLVSWTSMMMSYVCHGHADEAIVLFRLMQREQAEHDSVTFITLLQAICQLGSLSLAKEVHCHLYRANMNNDISITNSLITNYSKCGKLNMAANLFEHAVERCLTSWNTMILAYGMHGKCKEALMLFEQMKNVKIVPDEVTFTSILTACSHSGMVNEGLEVFKSMIEEYSIVPCEEHYGCMVDLLSRAGLLEEAYNLVKSLPSGLAASTVITLLAACKVHGNTEMGEILGRRLLDLDPENSSVFAMVSNLYAEGGKWGEVARVRDAAKQRVAKNGTHNYSKLTRISSAYKSSLSNFNSQLQTSYSHSIMPELQPNTPSPPYDLIILGASGFTGKYVVKEALKFLNTPSSPLKSLALAGRSPTKLTQTLKWATHPNPPPPIPIITADTTEPPSLHRLCTQTKLILNCVGPFRLYGEPVVAACAETGCDYLDICGEPEFMERMEAKYHDRAVEVGSLVISACGFDSVPAEFGLMFNSRQWVDPALPNRVEAYVSLESEKRIVGNFGTFESAVLSVANADKLQELRRSRPRKPRPAIPGPPPPKGPTIEQQKDIGLWAVKLPSADAIVVRRTLGVLTENPRGLPGSNESAEHIEKREAFWSTVKPVHFGVKIGSKSLLGILHIMTVGIFIGLLGRFSFGRWLLLKFPSFFSVGWFRKKGPSEDEVRSASFKMWFVGKGFSDSSLVSQGNRKPDMEIITRVMGPEIGYLTTPIILLQCALILLHQRNNLPKGGVFPPGIVFGPTDLQERLQENGISFDVISKKAISS</sequence>
<feature type="repeat" description="PPR" evidence="3">
    <location>
        <begin position="317"/>
        <end position="351"/>
    </location>
</feature>
<keyword evidence="1" id="KW-0677">Repeat</keyword>
<accession>A0A4Y1R7W8</accession>
<name>A0A4Y1R7W8_PRUDU</name>
<reference evidence="7" key="1">
    <citation type="journal article" date="2019" name="Science">
        <title>Mutation of a bHLH transcription factor allowed almond domestication.</title>
        <authorList>
            <person name="Sanchez-Perez R."/>
            <person name="Pavan S."/>
            <person name="Mazzeo R."/>
            <person name="Moldovan C."/>
            <person name="Aiese Cigliano R."/>
            <person name="Del Cueto J."/>
            <person name="Ricciardi F."/>
            <person name="Lotti C."/>
            <person name="Ricciardi L."/>
            <person name="Dicenta F."/>
            <person name="Lopez-Marques R.L."/>
            <person name="Lindberg Moller B."/>
        </authorList>
    </citation>
    <scope>NUCLEOTIDE SEQUENCE</scope>
</reference>
<feature type="transmembrane region" description="Helical" evidence="5">
    <location>
        <begin position="929"/>
        <end position="950"/>
    </location>
</feature>
<feature type="region of interest" description="Disordered" evidence="4">
    <location>
        <begin position="837"/>
        <end position="861"/>
    </location>
</feature>
<dbReference type="Pfam" id="PF20431">
    <property type="entry name" value="E_motif"/>
    <property type="match status" value="1"/>
</dbReference>
<dbReference type="NCBIfam" id="TIGR00756">
    <property type="entry name" value="PPR"/>
    <property type="match status" value="3"/>
</dbReference>
<dbReference type="EMBL" id="AP019299">
    <property type="protein sequence ID" value="BBH00269.1"/>
    <property type="molecule type" value="Genomic_DNA"/>
</dbReference>
<evidence type="ECO:0000313" key="7">
    <source>
        <dbReference type="EMBL" id="BBH00269.1"/>
    </source>
</evidence>
<dbReference type="PROSITE" id="PS51375">
    <property type="entry name" value="PPR"/>
    <property type="match status" value="4"/>
</dbReference>
<dbReference type="Pfam" id="PF03435">
    <property type="entry name" value="Sacchrp_dh_NADP"/>
    <property type="match status" value="1"/>
</dbReference>
<feature type="compositionally biased region" description="Pro residues" evidence="4">
    <location>
        <begin position="847"/>
        <end position="857"/>
    </location>
</feature>
<dbReference type="FunFam" id="3.40.50.720:FF:000455">
    <property type="entry name" value="Putative mitochondrial saccharopine dehydrogenase-like oxidoreductase"/>
    <property type="match status" value="1"/>
</dbReference>
<evidence type="ECO:0000256" key="4">
    <source>
        <dbReference type="SAM" id="MobiDB-lite"/>
    </source>
</evidence>
<comment type="similarity">
    <text evidence="2">Belongs to the saccharopine dehydrogenase family.</text>
</comment>
<dbReference type="SUPFAM" id="SSF51735">
    <property type="entry name" value="NAD(P)-binding Rossmann-fold domains"/>
    <property type="match status" value="1"/>
</dbReference>
<dbReference type="Pfam" id="PF01535">
    <property type="entry name" value="PPR"/>
    <property type="match status" value="4"/>
</dbReference>
<proteinExistence type="inferred from homology"/>
<dbReference type="Gene3D" id="3.40.50.720">
    <property type="entry name" value="NAD(P)-binding Rossmann-like Domain"/>
    <property type="match status" value="1"/>
</dbReference>
<feature type="repeat" description="PPR" evidence="3">
    <location>
        <begin position="216"/>
        <end position="250"/>
    </location>
</feature>
<feature type="repeat" description="PPR" evidence="3">
    <location>
        <begin position="418"/>
        <end position="452"/>
    </location>
</feature>
<dbReference type="GO" id="GO:0003729">
    <property type="term" value="F:mRNA binding"/>
    <property type="evidence" value="ECO:0007669"/>
    <property type="project" value="UniProtKB-ARBA"/>
</dbReference>
<dbReference type="Gene3D" id="1.25.40.10">
    <property type="entry name" value="Tetratricopeptide repeat domain"/>
    <property type="match status" value="4"/>
</dbReference>
<gene>
    <name evidence="7" type="ORF">Prudu_010213</name>
</gene>
<dbReference type="InterPro" id="IPR011990">
    <property type="entry name" value="TPR-like_helical_dom_sf"/>
</dbReference>